<accession>A0A8X6VRX8</accession>
<sequence length="96" mass="11492">MTLHRRLRERNLWSRAGHYTPIISQIMPPEVQLQTCRARPRRNCADWGYVDISDESLFQWESYHDYQNPHKLTTESYGLGCHLLIIRPLWLSFLAH</sequence>
<gene>
    <name evidence="1" type="ORF">TNCV_2145321</name>
</gene>
<comment type="caution">
    <text evidence="1">The sequence shown here is derived from an EMBL/GenBank/DDBJ whole genome shotgun (WGS) entry which is preliminary data.</text>
</comment>
<evidence type="ECO:0000313" key="1">
    <source>
        <dbReference type="EMBL" id="GFY19839.1"/>
    </source>
</evidence>
<keyword evidence="2" id="KW-1185">Reference proteome</keyword>
<proteinExistence type="predicted"/>
<protein>
    <submittedName>
        <fullName evidence="1">Uncharacterized protein</fullName>
    </submittedName>
</protein>
<reference evidence="1" key="1">
    <citation type="submission" date="2020-08" db="EMBL/GenBank/DDBJ databases">
        <title>Multicomponent nature underlies the extraordinary mechanical properties of spider dragline silk.</title>
        <authorList>
            <person name="Kono N."/>
            <person name="Nakamura H."/>
            <person name="Mori M."/>
            <person name="Yoshida Y."/>
            <person name="Ohtoshi R."/>
            <person name="Malay A.D."/>
            <person name="Moran D.A.P."/>
            <person name="Tomita M."/>
            <person name="Numata K."/>
            <person name="Arakawa K."/>
        </authorList>
    </citation>
    <scope>NUCLEOTIDE SEQUENCE</scope>
</reference>
<dbReference type="Proteomes" id="UP000887159">
    <property type="component" value="Unassembled WGS sequence"/>
</dbReference>
<organism evidence="1 2">
    <name type="scientific">Trichonephila clavipes</name>
    <name type="common">Golden silk orbweaver</name>
    <name type="synonym">Nephila clavipes</name>
    <dbReference type="NCBI Taxonomy" id="2585209"/>
    <lineage>
        <taxon>Eukaryota</taxon>
        <taxon>Metazoa</taxon>
        <taxon>Ecdysozoa</taxon>
        <taxon>Arthropoda</taxon>
        <taxon>Chelicerata</taxon>
        <taxon>Arachnida</taxon>
        <taxon>Araneae</taxon>
        <taxon>Araneomorphae</taxon>
        <taxon>Entelegynae</taxon>
        <taxon>Araneoidea</taxon>
        <taxon>Nephilidae</taxon>
        <taxon>Trichonephila</taxon>
    </lineage>
</organism>
<dbReference type="EMBL" id="BMAU01021354">
    <property type="protein sequence ID" value="GFY19839.1"/>
    <property type="molecule type" value="Genomic_DNA"/>
</dbReference>
<dbReference type="AlphaFoldDB" id="A0A8X6VRX8"/>
<evidence type="ECO:0000313" key="2">
    <source>
        <dbReference type="Proteomes" id="UP000887159"/>
    </source>
</evidence>
<name>A0A8X6VRX8_TRICX</name>